<dbReference type="AlphaFoldDB" id="X6MB05"/>
<evidence type="ECO:0000313" key="5">
    <source>
        <dbReference type="Proteomes" id="UP000023152"/>
    </source>
</evidence>
<feature type="repeat" description="WD" evidence="3">
    <location>
        <begin position="53"/>
        <end position="96"/>
    </location>
</feature>
<evidence type="ECO:0000256" key="3">
    <source>
        <dbReference type="PROSITE-ProRule" id="PRU00221"/>
    </source>
</evidence>
<dbReference type="EMBL" id="ASPP01023090">
    <property type="protein sequence ID" value="ETO10826.1"/>
    <property type="molecule type" value="Genomic_DNA"/>
</dbReference>
<sequence>MIEKQSKEEEIQIIIHHWTRIFKDFDKFVVNYVAYTIIIFETFRSSSKLINTFIGHTNAVWSIDYSIFDNCQFICSGSGDKTVCVWDIDNNKQIQSFNEHLNIVYCVKFSSYHNNNIIKIFSPFNGGKYFCSGSADKTIRLWDVETSKSLHIFNGHEGGIWCIDISSLQNNNNNIGLIGGNGYTICSGSIDKTIKIWDIETTKQFNVLKGHKDWVRSVKYGSNELLNTILSGSNDESIRLWDIRSGQRIQIFNGHNSVVWSVEYSPFIINNNINNSSVICSGSYDNTIRFWDIRSNKKHLYMIKGNDKGIYYFKFIELKKKNIKYDLSLCYGSGKGHIRIWR</sequence>
<keyword evidence="1 3" id="KW-0853">WD repeat</keyword>
<evidence type="ECO:0000256" key="1">
    <source>
        <dbReference type="ARBA" id="ARBA00022574"/>
    </source>
</evidence>
<dbReference type="SUPFAM" id="SSF50978">
    <property type="entry name" value="WD40 repeat-like"/>
    <property type="match status" value="1"/>
</dbReference>
<accession>X6MB05</accession>
<dbReference type="InterPro" id="IPR015943">
    <property type="entry name" value="WD40/YVTN_repeat-like_dom_sf"/>
</dbReference>
<feature type="repeat" description="WD" evidence="3">
    <location>
        <begin position="127"/>
        <end position="152"/>
    </location>
</feature>
<dbReference type="Proteomes" id="UP000023152">
    <property type="component" value="Unassembled WGS sequence"/>
</dbReference>
<dbReference type="PANTHER" id="PTHR19848:SF8">
    <property type="entry name" value="F-BOX AND WD REPEAT DOMAIN CONTAINING 7"/>
    <property type="match status" value="1"/>
</dbReference>
<protein>
    <submittedName>
        <fullName evidence="4">WD-40 repeat protein</fullName>
    </submittedName>
</protein>
<dbReference type="PRINTS" id="PR00320">
    <property type="entry name" value="GPROTEINBRPT"/>
</dbReference>
<proteinExistence type="predicted"/>
<evidence type="ECO:0000313" key="4">
    <source>
        <dbReference type="EMBL" id="ETO10826.1"/>
    </source>
</evidence>
<dbReference type="Pfam" id="PF00400">
    <property type="entry name" value="WD40"/>
    <property type="match status" value="5"/>
</dbReference>
<name>X6MB05_RETFI</name>
<dbReference type="InterPro" id="IPR020472">
    <property type="entry name" value="WD40_PAC1"/>
</dbReference>
<feature type="repeat" description="WD" evidence="3">
    <location>
        <begin position="252"/>
        <end position="301"/>
    </location>
</feature>
<gene>
    <name evidence="4" type="ORF">RFI_26551</name>
</gene>
<keyword evidence="5" id="KW-1185">Reference proteome</keyword>
<organism evidence="4 5">
    <name type="scientific">Reticulomyxa filosa</name>
    <dbReference type="NCBI Taxonomy" id="46433"/>
    <lineage>
        <taxon>Eukaryota</taxon>
        <taxon>Sar</taxon>
        <taxon>Rhizaria</taxon>
        <taxon>Retaria</taxon>
        <taxon>Foraminifera</taxon>
        <taxon>Monothalamids</taxon>
        <taxon>Reticulomyxidae</taxon>
        <taxon>Reticulomyxa</taxon>
    </lineage>
</organism>
<dbReference type="PROSITE" id="PS50082">
    <property type="entry name" value="WD_REPEATS_2"/>
    <property type="match status" value="5"/>
</dbReference>
<dbReference type="SMART" id="SM00320">
    <property type="entry name" value="WD40"/>
    <property type="match status" value="6"/>
</dbReference>
<dbReference type="PROSITE" id="PS50294">
    <property type="entry name" value="WD_REPEATS_REGION"/>
    <property type="match status" value="2"/>
</dbReference>
<reference evidence="4 5" key="1">
    <citation type="journal article" date="2013" name="Curr. Biol.">
        <title>The Genome of the Foraminiferan Reticulomyxa filosa.</title>
        <authorList>
            <person name="Glockner G."/>
            <person name="Hulsmann N."/>
            <person name="Schleicher M."/>
            <person name="Noegel A.A."/>
            <person name="Eichinger L."/>
            <person name="Gallinger C."/>
            <person name="Pawlowski J."/>
            <person name="Sierra R."/>
            <person name="Euteneuer U."/>
            <person name="Pillet L."/>
            <person name="Moustafa A."/>
            <person name="Platzer M."/>
            <person name="Groth M."/>
            <person name="Szafranski K."/>
            <person name="Schliwa M."/>
        </authorList>
    </citation>
    <scope>NUCLEOTIDE SEQUENCE [LARGE SCALE GENOMIC DNA]</scope>
</reference>
<dbReference type="InterPro" id="IPR036322">
    <property type="entry name" value="WD40_repeat_dom_sf"/>
</dbReference>
<dbReference type="PROSITE" id="PS00678">
    <property type="entry name" value="WD_REPEATS_1"/>
    <property type="match status" value="3"/>
</dbReference>
<feature type="repeat" description="WD" evidence="3">
    <location>
        <begin position="208"/>
        <end position="251"/>
    </location>
</feature>
<dbReference type="Gene3D" id="2.130.10.10">
    <property type="entry name" value="YVTN repeat-like/Quinoprotein amine dehydrogenase"/>
    <property type="match status" value="3"/>
</dbReference>
<comment type="caution">
    <text evidence="4">The sequence shown here is derived from an EMBL/GenBank/DDBJ whole genome shotgun (WGS) entry which is preliminary data.</text>
</comment>
<evidence type="ECO:0000256" key="2">
    <source>
        <dbReference type="ARBA" id="ARBA00022737"/>
    </source>
</evidence>
<feature type="repeat" description="WD" evidence="3">
    <location>
        <begin position="181"/>
        <end position="207"/>
    </location>
</feature>
<dbReference type="PANTHER" id="PTHR19848">
    <property type="entry name" value="WD40 REPEAT PROTEIN"/>
    <property type="match status" value="1"/>
</dbReference>
<dbReference type="CDD" id="cd00200">
    <property type="entry name" value="WD40"/>
    <property type="match status" value="1"/>
</dbReference>
<dbReference type="InterPro" id="IPR001680">
    <property type="entry name" value="WD40_rpt"/>
</dbReference>
<dbReference type="InterPro" id="IPR019775">
    <property type="entry name" value="WD40_repeat_CS"/>
</dbReference>
<keyword evidence="2" id="KW-0677">Repeat</keyword>